<evidence type="ECO:0000313" key="1">
    <source>
        <dbReference type="EMBL" id="MCD9640638.1"/>
    </source>
</evidence>
<protein>
    <recommendedName>
        <fullName evidence="3">Gag-pro-like protein</fullName>
    </recommendedName>
</protein>
<dbReference type="EMBL" id="JACEIK010003164">
    <property type="protein sequence ID" value="MCD9640638.1"/>
    <property type="molecule type" value="Genomic_DNA"/>
</dbReference>
<comment type="caution">
    <text evidence="1">The sequence shown here is derived from an EMBL/GenBank/DDBJ whole genome shotgun (WGS) entry which is preliminary data.</text>
</comment>
<accession>A0ABS8V0S5</accession>
<sequence length="159" mass="18333">MVFIDLVKSKVEHQDFGSRRDKVTPFEESMESRERKIDRIRELVVDLRNSSDVPPGSIIEGVSMHNKFGLAKPQSKDKEKAIINPPKFKTRKPQVMTQLAKSLTTFEMLRSYGILQPKNNDILSPLCKDFDPNKHCILHSGIQGHDTNECTTYRKRYES</sequence>
<evidence type="ECO:0008006" key="3">
    <source>
        <dbReference type="Google" id="ProtNLM"/>
    </source>
</evidence>
<dbReference type="Proteomes" id="UP000823775">
    <property type="component" value="Unassembled WGS sequence"/>
</dbReference>
<keyword evidence="2" id="KW-1185">Reference proteome</keyword>
<gene>
    <name evidence="1" type="ORF">HAX54_026045</name>
</gene>
<organism evidence="1 2">
    <name type="scientific">Datura stramonium</name>
    <name type="common">Jimsonweed</name>
    <name type="synonym">Common thornapple</name>
    <dbReference type="NCBI Taxonomy" id="4076"/>
    <lineage>
        <taxon>Eukaryota</taxon>
        <taxon>Viridiplantae</taxon>
        <taxon>Streptophyta</taxon>
        <taxon>Embryophyta</taxon>
        <taxon>Tracheophyta</taxon>
        <taxon>Spermatophyta</taxon>
        <taxon>Magnoliopsida</taxon>
        <taxon>eudicotyledons</taxon>
        <taxon>Gunneridae</taxon>
        <taxon>Pentapetalae</taxon>
        <taxon>asterids</taxon>
        <taxon>lamiids</taxon>
        <taxon>Solanales</taxon>
        <taxon>Solanaceae</taxon>
        <taxon>Solanoideae</taxon>
        <taxon>Datureae</taxon>
        <taxon>Datura</taxon>
    </lineage>
</organism>
<name>A0ABS8V0S5_DATST</name>
<evidence type="ECO:0000313" key="2">
    <source>
        <dbReference type="Proteomes" id="UP000823775"/>
    </source>
</evidence>
<reference evidence="1 2" key="1">
    <citation type="journal article" date="2021" name="BMC Genomics">
        <title>Datura genome reveals duplications of psychoactive alkaloid biosynthetic genes and high mutation rate following tissue culture.</title>
        <authorList>
            <person name="Rajewski A."/>
            <person name="Carter-House D."/>
            <person name="Stajich J."/>
            <person name="Litt A."/>
        </authorList>
    </citation>
    <scope>NUCLEOTIDE SEQUENCE [LARGE SCALE GENOMIC DNA]</scope>
    <source>
        <strain evidence="1">AR-01</strain>
    </source>
</reference>
<proteinExistence type="predicted"/>